<feature type="compositionally biased region" description="Low complexity" evidence="1">
    <location>
        <begin position="377"/>
        <end position="395"/>
    </location>
</feature>
<protein>
    <submittedName>
        <fullName evidence="2">Uncharacterized protein</fullName>
    </submittedName>
</protein>
<feature type="compositionally biased region" description="Polar residues" evidence="1">
    <location>
        <begin position="429"/>
        <end position="440"/>
    </location>
</feature>
<feature type="compositionally biased region" description="Polar residues" evidence="1">
    <location>
        <begin position="359"/>
        <end position="369"/>
    </location>
</feature>
<organism evidence="2 3">
    <name type="scientific">Blastomyces gilchristii (strain SLH14081)</name>
    <name type="common">Blastomyces dermatitidis</name>
    <dbReference type="NCBI Taxonomy" id="559298"/>
    <lineage>
        <taxon>Eukaryota</taxon>
        <taxon>Fungi</taxon>
        <taxon>Dikarya</taxon>
        <taxon>Ascomycota</taxon>
        <taxon>Pezizomycotina</taxon>
        <taxon>Eurotiomycetes</taxon>
        <taxon>Eurotiomycetidae</taxon>
        <taxon>Onygenales</taxon>
        <taxon>Ajellomycetaceae</taxon>
        <taxon>Blastomyces</taxon>
    </lineage>
</organism>
<feature type="compositionally biased region" description="Polar residues" evidence="1">
    <location>
        <begin position="98"/>
        <end position="119"/>
    </location>
</feature>
<sequence>MPICGFPYTVAHSLQRVSKHGTVTQAPSQDQLIRRLPSIRPAAQLSTPSSLISSNLHGQLYQQPVGIENLTTYPTSSSRLNSSSISSNPSAGRWLSPCPTSSSSPFNPRAGVNQSNTLGSPSPPVSQSSPPFKKRRRNFAVDKQGEWLKLKTAFKDKPLLTTSFKAILTPEDLIDSNLPKGRRLYKFITTAAKNIANQIIAHRLSLIYSVHEIDSHSKYECGKKLKTGAYEQVSKEWDCSLDCVKLCERRGKSYTKLIQEAGPAIIFELDNDVSSLCENSLLTDDQRKLFIQWLLLQSKQDRFAKCISAAKIILEGLITYGYTYHELRTTQSRLLEVLRVYLSWEDDTIRPNKDPNDPAHQTSVNHSGTSNQESRRSTSSSSSISESTDNSPYYSGPGGSGDVPSHVPRPIDTSRQDLVAWEDDDHTSTNEPTNLNTNESRPPHPAIDSNLFYNGETTTDFRTWHNVIFDPDTNAFYGLDTHNSTNGPWQDGFFDPDTQHPTNGLWRNVLVSETSSNDSMGLLPQFPYCGSLDAQPSGF</sequence>
<dbReference type="OrthoDB" id="4188696at2759"/>
<reference evidence="3" key="1">
    <citation type="journal article" date="2015" name="PLoS Genet.">
        <title>The dynamic genome and transcriptome of the human fungal pathogen Blastomyces and close relative Emmonsia.</title>
        <authorList>
            <person name="Munoz J.F."/>
            <person name="Gauthier G.M."/>
            <person name="Desjardins C.A."/>
            <person name="Gallo J.E."/>
            <person name="Holder J."/>
            <person name="Sullivan T.D."/>
            <person name="Marty A.J."/>
            <person name="Carmen J.C."/>
            <person name="Chen Z."/>
            <person name="Ding L."/>
            <person name="Gujja S."/>
            <person name="Magrini V."/>
            <person name="Misas E."/>
            <person name="Mitreva M."/>
            <person name="Priest M."/>
            <person name="Saif S."/>
            <person name="Whiston E.A."/>
            <person name="Young S."/>
            <person name="Zeng Q."/>
            <person name="Goldman W.E."/>
            <person name="Mardis E.R."/>
            <person name="Taylor J.W."/>
            <person name="McEwen J.G."/>
            <person name="Clay O.K."/>
            <person name="Klein B.S."/>
            <person name="Cuomo C.A."/>
        </authorList>
    </citation>
    <scope>NUCLEOTIDE SEQUENCE [LARGE SCALE GENOMIC DNA]</scope>
    <source>
        <strain evidence="3">SLH14081</strain>
    </source>
</reference>
<dbReference type="VEuPathDB" id="FungiDB:BDBG_05988"/>
<evidence type="ECO:0000313" key="3">
    <source>
        <dbReference type="Proteomes" id="UP000002038"/>
    </source>
</evidence>
<accession>A0A179UQP5</accession>
<evidence type="ECO:0000256" key="1">
    <source>
        <dbReference type="SAM" id="MobiDB-lite"/>
    </source>
</evidence>
<dbReference type="RefSeq" id="XP_031579278.1">
    <property type="nucleotide sequence ID" value="XM_031722398.1"/>
</dbReference>
<dbReference type="AlphaFoldDB" id="A0A179UQP5"/>
<keyword evidence="3" id="KW-1185">Reference proteome</keyword>
<proteinExistence type="predicted"/>
<gene>
    <name evidence="2" type="ORF">BDBG_05988</name>
</gene>
<feature type="region of interest" description="Disordered" evidence="1">
    <location>
        <begin position="348"/>
        <end position="411"/>
    </location>
</feature>
<dbReference type="KEGG" id="bgh:BDBG_05988"/>
<feature type="region of interest" description="Disordered" evidence="1">
    <location>
        <begin position="72"/>
        <end position="134"/>
    </location>
</feature>
<evidence type="ECO:0000313" key="2">
    <source>
        <dbReference type="EMBL" id="OAT10334.1"/>
    </source>
</evidence>
<dbReference type="Proteomes" id="UP000002038">
    <property type="component" value="Unassembled WGS sequence"/>
</dbReference>
<dbReference type="GeneID" id="8503666"/>
<dbReference type="EMBL" id="GG657459">
    <property type="protein sequence ID" value="OAT10334.1"/>
    <property type="molecule type" value="Genomic_DNA"/>
</dbReference>
<feature type="compositionally biased region" description="Low complexity" evidence="1">
    <location>
        <begin position="76"/>
        <end position="90"/>
    </location>
</feature>
<name>A0A179UQP5_BLAGS</name>
<feature type="compositionally biased region" description="Basic and acidic residues" evidence="1">
    <location>
        <begin position="348"/>
        <end position="357"/>
    </location>
</feature>
<feature type="region of interest" description="Disordered" evidence="1">
    <location>
        <begin position="423"/>
        <end position="445"/>
    </location>
</feature>